<keyword evidence="5 6" id="KW-0472">Membrane</keyword>
<feature type="transmembrane region" description="Helical" evidence="6">
    <location>
        <begin position="114"/>
        <end position="131"/>
    </location>
</feature>
<keyword evidence="3 6" id="KW-0812">Transmembrane</keyword>
<dbReference type="EMBL" id="CP021252">
    <property type="protein sequence ID" value="ART20213.1"/>
    <property type="molecule type" value="Genomic_DNA"/>
</dbReference>
<feature type="transmembrane region" description="Helical" evidence="6">
    <location>
        <begin position="248"/>
        <end position="271"/>
    </location>
</feature>
<dbReference type="AlphaFoldDB" id="A0A2Z2IWS8"/>
<reference evidence="8 9" key="1">
    <citation type="submission" date="2017-05" db="EMBL/GenBank/DDBJ databases">
        <title>Complete genome sequence of Corynebacterium striatum KC-Na-1 isolated from Neophocaena asiaeorientalis in Korea.</title>
        <authorList>
            <person name="Kim J.H."/>
            <person name="Lee K."/>
        </authorList>
    </citation>
    <scope>NUCLEOTIDE SEQUENCE [LARGE SCALE GENOMIC DNA]</scope>
    <source>
        <strain evidence="8 9">KC-Na-01</strain>
    </source>
</reference>
<evidence type="ECO:0000256" key="2">
    <source>
        <dbReference type="ARBA" id="ARBA00022475"/>
    </source>
</evidence>
<evidence type="ECO:0000256" key="3">
    <source>
        <dbReference type="ARBA" id="ARBA00022692"/>
    </source>
</evidence>
<feature type="transmembrane region" description="Helical" evidence="6">
    <location>
        <begin position="169"/>
        <end position="193"/>
    </location>
</feature>
<feature type="transmembrane region" description="Helical" evidence="6">
    <location>
        <begin position="341"/>
        <end position="361"/>
    </location>
</feature>
<evidence type="ECO:0000256" key="6">
    <source>
        <dbReference type="SAM" id="Phobius"/>
    </source>
</evidence>
<dbReference type="Pfam" id="PF07690">
    <property type="entry name" value="MFS_1"/>
    <property type="match status" value="1"/>
</dbReference>
<evidence type="ECO:0000313" key="8">
    <source>
        <dbReference type="EMBL" id="ART20213.1"/>
    </source>
</evidence>
<evidence type="ECO:0000313" key="9">
    <source>
        <dbReference type="Proteomes" id="UP000250197"/>
    </source>
</evidence>
<evidence type="ECO:0000256" key="5">
    <source>
        <dbReference type="ARBA" id="ARBA00023136"/>
    </source>
</evidence>
<feature type="domain" description="Major facilitator superfamily (MFS) profile" evidence="7">
    <location>
        <begin position="1"/>
        <end position="391"/>
    </location>
</feature>
<dbReference type="PROSITE" id="PS50850">
    <property type="entry name" value="MFS"/>
    <property type="match status" value="1"/>
</dbReference>
<keyword evidence="2" id="KW-1003">Cell membrane</keyword>
<dbReference type="CDD" id="cd17324">
    <property type="entry name" value="MFS_NepI_like"/>
    <property type="match status" value="1"/>
</dbReference>
<feature type="transmembrane region" description="Helical" evidence="6">
    <location>
        <begin position="213"/>
        <end position="236"/>
    </location>
</feature>
<proteinExistence type="predicted"/>
<dbReference type="InterPro" id="IPR036259">
    <property type="entry name" value="MFS_trans_sf"/>
</dbReference>
<protein>
    <recommendedName>
        <fullName evidence="7">Major facilitator superfamily (MFS) profile domain-containing protein</fullName>
    </recommendedName>
</protein>
<dbReference type="PANTHER" id="PTHR43124:SF3">
    <property type="entry name" value="CHLORAMPHENICOL EFFLUX PUMP RV0191"/>
    <property type="match status" value="1"/>
</dbReference>
<dbReference type="GO" id="GO:0022857">
    <property type="term" value="F:transmembrane transporter activity"/>
    <property type="evidence" value="ECO:0007669"/>
    <property type="project" value="InterPro"/>
</dbReference>
<evidence type="ECO:0000256" key="4">
    <source>
        <dbReference type="ARBA" id="ARBA00022989"/>
    </source>
</evidence>
<evidence type="ECO:0000256" key="1">
    <source>
        <dbReference type="ARBA" id="ARBA00004651"/>
    </source>
</evidence>
<dbReference type="SUPFAM" id="SSF103473">
    <property type="entry name" value="MFS general substrate transporter"/>
    <property type="match status" value="1"/>
</dbReference>
<name>A0A2Z2IWS8_CORST</name>
<gene>
    <name evidence="8" type="ORF">CBE89_00875</name>
</gene>
<dbReference type="Proteomes" id="UP000250197">
    <property type="component" value="Chromosome"/>
</dbReference>
<feature type="transmembrane region" description="Helical" evidence="6">
    <location>
        <begin position="367"/>
        <end position="387"/>
    </location>
</feature>
<feature type="transmembrane region" description="Helical" evidence="6">
    <location>
        <begin position="304"/>
        <end position="329"/>
    </location>
</feature>
<keyword evidence="4 6" id="KW-1133">Transmembrane helix</keyword>
<dbReference type="InterPro" id="IPR020846">
    <property type="entry name" value="MFS_dom"/>
</dbReference>
<feature type="transmembrane region" description="Helical" evidence="6">
    <location>
        <begin position="85"/>
        <end position="108"/>
    </location>
</feature>
<dbReference type="PANTHER" id="PTHR43124">
    <property type="entry name" value="PURINE EFFLUX PUMP PBUE"/>
    <property type="match status" value="1"/>
</dbReference>
<dbReference type="Gene3D" id="1.20.1250.20">
    <property type="entry name" value="MFS general substrate transporter like domains"/>
    <property type="match status" value="1"/>
</dbReference>
<evidence type="ECO:0000259" key="7">
    <source>
        <dbReference type="PROSITE" id="PS50850"/>
    </source>
</evidence>
<accession>A0A2Z2IWS8</accession>
<feature type="transmembrane region" description="Helical" evidence="6">
    <location>
        <begin position="278"/>
        <end position="298"/>
    </location>
</feature>
<organism evidence="8 9">
    <name type="scientific">Corynebacterium striatum</name>
    <dbReference type="NCBI Taxonomy" id="43770"/>
    <lineage>
        <taxon>Bacteria</taxon>
        <taxon>Bacillati</taxon>
        <taxon>Actinomycetota</taxon>
        <taxon>Actinomycetes</taxon>
        <taxon>Mycobacteriales</taxon>
        <taxon>Corynebacteriaceae</taxon>
        <taxon>Corynebacterium</taxon>
    </lineage>
</organism>
<dbReference type="GO" id="GO:0005886">
    <property type="term" value="C:plasma membrane"/>
    <property type="evidence" value="ECO:0007669"/>
    <property type="project" value="UniProtKB-SubCell"/>
</dbReference>
<feature type="transmembrane region" description="Helical" evidence="6">
    <location>
        <begin position="143"/>
        <end position="163"/>
    </location>
</feature>
<sequence>MIIAKHVKSEFESRYASPTIGRVSVCRFLGHNDRDHSYGGLVDMGESFGTTTGKVGQFLTVYAAGSVVAAIPVMAATRKMPRKRLLVIAIMGLGVFNALTAITSYLWLAFFARFLAGMAGGVVWGLVANYARSLVSSENEGRALAIIGFGQPLALACGVPLGALGGQHFGWRLTLGMLTVASIVLALWITFAVPSRPGPVGDGPGANVLKRSILMPGVMGVLVALFGWTVAHNMVYTYIQPLTSGVGIALGIDVVLLFFGISAGISILLTAVVVDKRLFLTGLISGALMLLGFLLLSVPAAPNYFFISGIVVWGLGFGGAPTVLQTALARNTVNLADIAQSFFVTIFNLGVGIGGAVGGAVSSLWGASALSIGAGVVCVLVFGLLVVRSRDFGRQL</sequence>
<dbReference type="InterPro" id="IPR011701">
    <property type="entry name" value="MFS"/>
</dbReference>
<comment type="subcellular location">
    <subcellularLocation>
        <location evidence="1">Cell membrane</location>
        <topology evidence="1">Multi-pass membrane protein</topology>
    </subcellularLocation>
</comment>
<dbReference type="InterPro" id="IPR050189">
    <property type="entry name" value="MFS_Efflux_Transporters"/>
</dbReference>
<dbReference type="KEGG" id="cstr:CBE89_00875"/>